<sequence length="69" mass="8095">MYYLYENWTHDYVGIHEEDCNLCNKGKGMHSKPSIKNGIWIGPFKDQKEAEFVASKLKRKTILKCSRCL</sequence>
<dbReference type="Proteomes" id="UP000034774">
    <property type="component" value="Unassembled WGS sequence"/>
</dbReference>
<evidence type="ECO:0000313" key="2">
    <source>
        <dbReference type="Proteomes" id="UP000034774"/>
    </source>
</evidence>
<evidence type="ECO:0000313" key="1">
    <source>
        <dbReference type="EMBL" id="KKQ92237.1"/>
    </source>
</evidence>
<gene>
    <name evidence="1" type="ORF">UT17_C0003G0260</name>
</gene>
<reference evidence="1 2" key="1">
    <citation type="journal article" date="2015" name="Nature">
        <title>rRNA introns, odd ribosomes, and small enigmatic genomes across a large radiation of phyla.</title>
        <authorList>
            <person name="Brown C.T."/>
            <person name="Hug L.A."/>
            <person name="Thomas B.C."/>
            <person name="Sharon I."/>
            <person name="Castelle C.J."/>
            <person name="Singh A."/>
            <person name="Wilkins M.J."/>
            <person name="Williams K.H."/>
            <person name="Banfield J.F."/>
        </authorList>
    </citation>
    <scope>NUCLEOTIDE SEQUENCE [LARGE SCALE GENOMIC DNA]</scope>
</reference>
<dbReference type="AlphaFoldDB" id="A0A0G0LMG7"/>
<proteinExistence type="predicted"/>
<comment type="caution">
    <text evidence="1">The sequence shown here is derived from an EMBL/GenBank/DDBJ whole genome shotgun (WGS) entry which is preliminary data.</text>
</comment>
<organism evidence="1 2">
    <name type="scientific">Candidatus Woesebacteria bacterium GW2011_GWB1_39_10</name>
    <dbReference type="NCBI Taxonomy" id="1618572"/>
    <lineage>
        <taxon>Bacteria</taxon>
        <taxon>Candidatus Woeseibacteriota</taxon>
    </lineage>
</organism>
<dbReference type="STRING" id="1618572.UT17_C0003G0260"/>
<accession>A0A0G0LMG7</accession>
<name>A0A0G0LMG7_9BACT</name>
<dbReference type="EMBL" id="LBVU01000003">
    <property type="protein sequence ID" value="KKQ92237.1"/>
    <property type="molecule type" value="Genomic_DNA"/>
</dbReference>
<protein>
    <submittedName>
        <fullName evidence="1">Uncharacterized protein</fullName>
    </submittedName>
</protein>